<evidence type="ECO:0000256" key="3">
    <source>
        <dbReference type="ARBA" id="ARBA00022989"/>
    </source>
</evidence>
<dbReference type="PANTHER" id="PTHR37422">
    <property type="entry name" value="TEICHURONIC ACID BIOSYNTHESIS PROTEIN TUAE"/>
    <property type="match status" value="1"/>
</dbReference>
<keyword evidence="2 5" id="KW-0812">Transmembrane</keyword>
<evidence type="ECO:0000256" key="2">
    <source>
        <dbReference type="ARBA" id="ARBA00022692"/>
    </source>
</evidence>
<dbReference type="PANTHER" id="PTHR37422:SF17">
    <property type="entry name" value="O-ANTIGEN LIGASE"/>
    <property type="match status" value="1"/>
</dbReference>
<protein>
    <submittedName>
        <fullName evidence="7">O-antigen ligase domain-containing protein</fullName>
    </submittedName>
</protein>
<feature type="transmembrane region" description="Helical" evidence="5">
    <location>
        <begin position="334"/>
        <end position="367"/>
    </location>
</feature>
<feature type="transmembrane region" description="Helical" evidence="5">
    <location>
        <begin position="109"/>
        <end position="128"/>
    </location>
</feature>
<dbReference type="InterPro" id="IPR051533">
    <property type="entry name" value="WaaL-like"/>
</dbReference>
<feature type="domain" description="O-antigen ligase-related" evidence="6">
    <location>
        <begin position="180"/>
        <end position="314"/>
    </location>
</feature>
<name>A0A4Q9FQ89_9FLAO</name>
<feature type="transmembrane region" description="Helical" evidence="5">
    <location>
        <begin position="31"/>
        <end position="49"/>
    </location>
</feature>
<evidence type="ECO:0000313" key="8">
    <source>
        <dbReference type="Proteomes" id="UP000292372"/>
    </source>
</evidence>
<keyword evidence="7" id="KW-0436">Ligase</keyword>
<feature type="transmembrane region" description="Helical" evidence="5">
    <location>
        <begin position="298"/>
        <end position="322"/>
    </location>
</feature>
<dbReference type="AlphaFoldDB" id="A0A4Q9FQ89"/>
<dbReference type="GO" id="GO:0016020">
    <property type="term" value="C:membrane"/>
    <property type="evidence" value="ECO:0007669"/>
    <property type="project" value="UniProtKB-SubCell"/>
</dbReference>
<dbReference type="GO" id="GO:0016874">
    <property type="term" value="F:ligase activity"/>
    <property type="evidence" value="ECO:0007669"/>
    <property type="project" value="UniProtKB-KW"/>
</dbReference>
<evidence type="ECO:0000256" key="5">
    <source>
        <dbReference type="SAM" id="Phobius"/>
    </source>
</evidence>
<feature type="transmembrane region" description="Helical" evidence="5">
    <location>
        <begin position="56"/>
        <end position="78"/>
    </location>
</feature>
<sequence>MKQLLRILILFLIFWDFPAFANIYISPAMGGITSYLTIFLLLVYMLFFVDNYRKPLLPFIFLGISYYTISGINFIPPYGFVENYLVYFIKFMIVVVCSTEVAKDSKIEEIYIASIFGALSIVAHATIFPDIDARFGKGYGRYSGFYLNPNYAAIISLVGFGISYGVKNIKFRLVGQLAFTLSGLLTLSRYFILIWLFINIVAVFMNKKNLVAPILGAIVLSFILFSGAIKLNASRFEALQSIFNDEEVKTDTMNHDNRADTWAQYTDAIMKKPFTGNGYRTLQGKGRGLGIEVGVHNLYLLVIGEAGIIAFAFLMWIVLFLSIKSIQHYQHNFYYIFITIALITSFLVGHTFFGKFSTVFTSIFLYLKLLEHDKKNKQSLE</sequence>
<feature type="transmembrane region" description="Helical" evidence="5">
    <location>
        <begin position="148"/>
        <end position="166"/>
    </location>
</feature>
<organism evidence="7 8">
    <name type="scientific">Hyunsoonleella pacifica</name>
    <dbReference type="NCBI Taxonomy" id="1080224"/>
    <lineage>
        <taxon>Bacteria</taxon>
        <taxon>Pseudomonadati</taxon>
        <taxon>Bacteroidota</taxon>
        <taxon>Flavobacteriia</taxon>
        <taxon>Flavobacteriales</taxon>
        <taxon>Flavobacteriaceae</taxon>
    </lineage>
</organism>
<proteinExistence type="predicted"/>
<dbReference type="EMBL" id="SIRS01000002">
    <property type="protein sequence ID" value="TBN17665.1"/>
    <property type="molecule type" value="Genomic_DNA"/>
</dbReference>
<evidence type="ECO:0000259" key="6">
    <source>
        <dbReference type="Pfam" id="PF04932"/>
    </source>
</evidence>
<gene>
    <name evidence="7" type="ORF">EYD46_04940</name>
</gene>
<evidence type="ECO:0000313" key="7">
    <source>
        <dbReference type="EMBL" id="TBN17665.1"/>
    </source>
</evidence>
<dbReference type="RefSeq" id="WP_130935955.1">
    <property type="nucleotide sequence ID" value="NZ_BMEE01000001.1"/>
</dbReference>
<dbReference type="OrthoDB" id="695378at2"/>
<evidence type="ECO:0000256" key="4">
    <source>
        <dbReference type="ARBA" id="ARBA00023136"/>
    </source>
</evidence>
<comment type="subcellular location">
    <subcellularLocation>
        <location evidence="1">Membrane</location>
        <topology evidence="1">Multi-pass membrane protein</topology>
    </subcellularLocation>
</comment>
<accession>A0A4Q9FQ89</accession>
<feature type="transmembrane region" description="Helical" evidence="5">
    <location>
        <begin position="178"/>
        <end position="204"/>
    </location>
</feature>
<keyword evidence="8" id="KW-1185">Reference proteome</keyword>
<dbReference type="InterPro" id="IPR007016">
    <property type="entry name" value="O-antigen_ligase-rel_domated"/>
</dbReference>
<dbReference type="Proteomes" id="UP000292372">
    <property type="component" value="Unassembled WGS sequence"/>
</dbReference>
<keyword evidence="3 5" id="KW-1133">Transmembrane helix</keyword>
<comment type="caution">
    <text evidence="7">The sequence shown here is derived from an EMBL/GenBank/DDBJ whole genome shotgun (WGS) entry which is preliminary data.</text>
</comment>
<evidence type="ECO:0000256" key="1">
    <source>
        <dbReference type="ARBA" id="ARBA00004141"/>
    </source>
</evidence>
<feature type="transmembrane region" description="Helical" evidence="5">
    <location>
        <begin position="210"/>
        <end position="229"/>
    </location>
</feature>
<keyword evidence="4 5" id="KW-0472">Membrane</keyword>
<reference evidence="7 8" key="1">
    <citation type="journal article" date="2015" name="Int. J. Syst. Evol. Microbiol.">
        <title>Hyunsoonleella pacifica sp. nov., isolated from seawater of South Pacific Gyre.</title>
        <authorList>
            <person name="Gao X."/>
            <person name="Zhang Z."/>
            <person name="Dai X."/>
            <person name="Zhang X.H."/>
        </authorList>
    </citation>
    <scope>NUCLEOTIDE SEQUENCE [LARGE SCALE GENOMIC DNA]</scope>
    <source>
        <strain evidence="7 8">SW033</strain>
    </source>
</reference>
<dbReference type="Pfam" id="PF04932">
    <property type="entry name" value="Wzy_C"/>
    <property type="match status" value="1"/>
</dbReference>